<dbReference type="RefSeq" id="WP_025803189.1">
    <property type="nucleotide sequence ID" value="NZ_CP053842.1"/>
</dbReference>
<reference evidence="2 3" key="1">
    <citation type="submission" date="2020-10" db="EMBL/GenBank/DDBJ databases">
        <title>Campylobacter and Helicobacter PacBio genomes.</title>
        <authorList>
            <person name="Lane C."/>
        </authorList>
    </citation>
    <scope>NUCLEOTIDE SEQUENCE [LARGE SCALE GENOMIC DNA]</scope>
    <source>
        <strain evidence="2 3">2016D-0077</strain>
    </source>
</reference>
<proteinExistence type="predicted"/>
<dbReference type="PANTHER" id="PTHR31377">
    <property type="entry name" value="AGMATINE DEIMINASE-RELATED"/>
    <property type="match status" value="1"/>
</dbReference>
<keyword evidence="1" id="KW-0378">Hydrolase</keyword>
<dbReference type="AlphaFoldDB" id="A0A7M1LEH8"/>
<dbReference type="OrthoDB" id="9808013at2"/>
<evidence type="ECO:0000313" key="2">
    <source>
        <dbReference type="EMBL" id="QOQ86733.1"/>
    </source>
</evidence>
<dbReference type="InterPro" id="IPR007466">
    <property type="entry name" value="Peptidyl-Arg-deiminase_porph"/>
</dbReference>
<sequence length="324" mass="37254">MRAIAEWEKQELLFLSLPHYNTDWREYLVDALDSYKNLVDTITKFQNVAIISPNKEDFRLFFADNPKVSFYEIDTNDTWIRDYGVIDVMSGGRIIGYDFKFNAWGDKFDSSKDNAVNQELMKSFKGELKKVDLILEGGSIEFNGFGTMMTTTKCLLNDNRNRLSKNELEKKFRELFGVHTIIWLENGFIKGDDTDSHVDTLARFIGRNTIAYAACDDKNDIHYEPLKAMEDELKKTGFELVPLFIPKPIEYLDRRLPATYANFVFVNGALIVPTYGDEKYDQMALSSLRKALPDLEVVGVDARVLIRQNGSIHCATMNRFLGVR</sequence>
<accession>A0A7M1LEH8</accession>
<evidence type="ECO:0000313" key="3">
    <source>
        <dbReference type="Proteomes" id="UP000594749"/>
    </source>
</evidence>
<dbReference type="GO" id="GO:0009446">
    <property type="term" value="P:putrescine biosynthetic process"/>
    <property type="evidence" value="ECO:0007669"/>
    <property type="project" value="InterPro"/>
</dbReference>
<dbReference type="Gene3D" id="3.75.10.10">
    <property type="entry name" value="L-arginine/glycine Amidinotransferase, Chain A"/>
    <property type="match status" value="1"/>
</dbReference>
<keyword evidence="3" id="KW-1185">Reference proteome</keyword>
<gene>
    <name evidence="2" type="ORF">IMC76_05790</name>
</gene>
<dbReference type="PANTHER" id="PTHR31377:SF0">
    <property type="entry name" value="AGMATINE DEIMINASE-RELATED"/>
    <property type="match status" value="1"/>
</dbReference>
<dbReference type="GO" id="GO:0004668">
    <property type="term" value="F:protein-arginine deiminase activity"/>
    <property type="evidence" value="ECO:0007669"/>
    <property type="project" value="InterPro"/>
</dbReference>
<dbReference type="SUPFAM" id="SSF55909">
    <property type="entry name" value="Pentein"/>
    <property type="match status" value="1"/>
</dbReference>
<dbReference type="GO" id="GO:0047632">
    <property type="term" value="F:agmatine deiminase activity"/>
    <property type="evidence" value="ECO:0007669"/>
    <property type="project" value="TreeGrafter"/>
</dbReference>
<name>A0A7M1LEH8_9BACT</name>
<dbReference type="EMBL" id="CP063078">
    <property type="protein sequence ID" value="QOQ86733.1"/>
    <property type="molecule type" value="Genomic_DNA"/>
</dbReference>
<dbReference type="Pfam" id="PF04371">
    <property type="entry name" value="PAD_porph"/>
    <property type="match status" value="1"/>
</dbReference>
<evidence type="ECO:0000256" key="1">
    <source>
        <dbReference type="ARBA" id="ARBA00022801"/>
    </source>
</evidence>
<protein>
    <submittedName>
        <fullName evidence="2">Agmatine deiminase family protein</fullName>
    </submittedName>
</protein>
<dbReference type="Proteomes" id="UP000594749">
    <property type="component" value="Chromosome"/>
</dbReference>
<organism evidence="2 3">
    <name type="scientific">Campylobacter corcagiensis</name>
    <dbReference type="NCBI Taxonomy" id="1448857"/>
    <lineage>
        <taxon>Bacteria</taxon>
        <taxon>Pseudomonadati</taxon>
        <taxon>Campylobacterota</taxon>
        <taxon>Epsilonproteobacteria</taxon>
        <taxon>Campylobacterales</taxon>
        <taxon>Campylobacteraceae</taxon>
        <taxon>Campylobacter</taxon>
    </lineage>
</organism>